<dbReference type="AlphaFoldDB" id="A0A679J978"/>
<reference evidence="1" key="1">
    <citation type="submission" date="2019-12" db="EMBL/GenBank/DDBJ databases">
        <authorList>
            <person name="Cremers G."/>
        </authorList>
    </citation>
    <scope>NUCLEOTIDE SEQUENCE</scope>
    <source>
        <strain evidence="1">Vvax</strain>
    </source>
</reference>
<protein>
    <submittedName>
        <fullName evidence="1">Uncharacterized protein</fullName>
    </submittedName>
</protein>
<accession>A0A679J978</accession>
<proteinExistence type="predicted"/>
<name>A0A679J978_VARPD</name>
<evidence type="ECO:0000313" key="1">
    <source>
        <dbReference type="EMBL" id="CAA2107668.1"/>
    </source>
</evidence>
<dbReference type="EMBL" id="LR743507">
    <property type="protein sequence ID" value="CAA2107668.1"/>
    <property type="molecule type" value="Genomic_DNA"/>
</dbReference>
<gene>
    <name evidence="1" type="ORF">VVAX_04350</name>
</gene>
<organism evidence="1">
    <name type="scientific">Variovorax paradoxus</name>
    <dbReference type="NCBI Taxonomy" id="34073"/>
    <lineage>
        <taxon>Bacteria</taxon>
        <taxon>Pseudomonadati</taxon>
        <taxon>Pseudomonadota</taxon>
        <taxon>Betaproteobacteria</taxon>
        <taxon>Burkholderiales</taxon>
        <taxon>Comamonadaceae</taxon>
        <taxon>Variovorax</taxon>
    </lineage>
</organism>
<dbReference type="RefSeq" id="WP_339091890.1">
    <property type="nucleotide sequence ID" value="NZ_LR743507.1"/>
</dbReference>
<sequence>MTVDGYVAVRQLFDHGWGKRPSGTGVYVPVLAAAIVANRDHTSATVQPIAVVDFYAQEGSHDAQRLRRDS</sequence>